<comment type="caution">
    <text evidence="6">The sequence shown here is derived from an EMBL/GenBank/DDBJ whole genome shotgun (WGS) entry which is preliminary data.</text>
</comment>
<evidence type="ECO:0000256" key="2">
    <source>
        <dbReference type="ARBA" id="ARBA00022723"/>
    </source>
</evidence>
<dbReference type="GO" id="GO:0009231">
    <property type="term" value="P:riboflavin biosynthetic process"/>
    <property type="evidence" value="ECO:0007669"/>
    <property type="project" value="TreeGrafter"/>
</dbReference>
<dbReference type="InterPro" id="IPR003785">
    <property type="entry name" value="Creatininase/forma_Hydrolase"/>
</dbReference>
<dbReference type="EMBL" id="JAABNT010000036">
    <property type="protein sequence ID" value="NEK25082.1"/>
    <property type="molecule type" value="Genomic_DNA"/>
</dbReference>
<organism evidence="6 7">
    <name type="scientific">Sulfitobacter sediminilitoris</name>
    <dbReference type="NCBI Taxonomy" id="2698830"/>
    <lineage>
        <taxon>Bacteria</taxon>
        <taxon>Pseudomonadati</taxon>
        <taxon>Pseudomonadota</taxon>
        <taxon>Alphaproteobacteria</taxon>
        <taxon>Rhodobacterales</taxon>
        <taxon>Roseobacteraceae</taxon>
        <taxon>Sulfitobacter</taxon>
    </lineage>
</organism>
<protein>
    <submittedName>
        <fullName evidence="6">Creatininase family protein</fullName>
    </submittedName>
</protein>
<keyword evidence="2" id="KW-0479">Metal-binding</keyword>
<dbReference type="SUPFAM" id="SSF102215">
    <property type="entry name" value="Creatininase"/>
    <property type="match status" value="1"/>
</dbReference>
<dbReference type="Gene3D" id="3.40.50.10310">
    <property type="entry name" value="Creatininase"/>
    <property type="match status" value="1"/>
</dbReference>
<comment type="similarity">
    <text evidence="5">Belongs to the creatininase superfamily.</text>
</comment>
<keyword evidence="4" id="KW-0862">Zinc</keyword>
<evidence type="ECO:0000256" key="3">
    <source>
        <dbReference type="ARBA" id="ARBA00022801"/>
    </source>
</evidence>
<evidence type="ECO:0000313" key="7">
    <source>
        <dbReference type="Proteomes" id="UP000468591"/>
    </source>
</evidence>
<dbReference type="InterPro" id="IPR024087">
    <property type="entry name" value="Creatininase-like_sf"/>
</dbReference>
<keyword evidence="3" id="KW-0378">Hydrolase</keyword>
<evidence type="ECO:0000256" key="4">
    <source>
        <dbReference type="ARBA" id="ARBA00022833"/>
    </source>
</evidence>
<dbReference type="PANTHER" id="PTHR35005:SF1">
    <property type="entry name" value="2-AMINO-5-FORMYLAMINO-6-RIBOSYLAMINOPYRIMIDIN-4(3H)-ONE 5'-MONOPHOSPHATE DEFORMYLASE"/>
    <property type="match status" value="1"/>
</dbReference>
<name>A0A6P0CG10_9RHOB</name>
<evidence type="ECO:0000256" key="1">
    <source>
        <dbReference type="ARBA" id="ARBA00001947"/>
    </source>
</evidence>
<reference evidence="6 7" key="1">
    <citation type="submission" date="2020-01" db="EMBL/GenBank/DDBJ databases">
        <title>Sulfitobacter sediminilitoris sp. nov., isolated from a tidal flat.</title>
        <authorList>
            <person name="Park S."/>
            <person name="Yoon J.-H."/>
        </authorList>
    </citation>
    <scope>NUCLEOTIDE SEQUENCE [LARGE SCALE GENOMIC DNA]</scope>
    <source>
        <strain evidence="6 7">JBTF-M27</strain>
    </source>
</reference>
<accession>A0A6P0CG10</accession>
<dbReference type="GO" id="GO:0046872">
    <property type="term" value="F:metal ion binding"/>
    <property type="evidence" value="ECO:0007669"/>
    <property type="project" value="UniProtKB-KW"/>
</dbReference>
<dbReference type="Pfam" id="PF02633">
    <property type="entry name" value="Creatininase"/>
    <property type="match status" value="1"/>
</dbReference>
<keyword evidence="7" id="KW-1185">Reference proteome</keyword>
<comment type="cofactor">
    <cofactor evidence="1">
        <name>Zn(2+)</name>
        <dbReference type="ChEBI" id="CHEBI:29105"/>
    </cofactor>
</comment>
<evidence type="ECO:0000313" key="6">
    <source>
        <dbReference type="EMBL" id="NEK25082.1"/>
    </source>
</evidence>
<dbReference type="AlphaFoldDB" id="A0A6P0CG10"/>
<sequence length="270" mass="29462">MIEVDWARLKAHELRALANENAVVILPIASIEQHGPHLPVMTDTRLGQEVAHRAARKAYGTRPVVVTPVVWSGLSEHHIPFGGTLILSHDTFRRVVRDLIDSITRHGFRDILISNSHGGNIIAMQQILDELSPLSEATLVATTYVTEAGEELSQHLEDQPGVMHAGEAETSMMMVCEPELVDDSDLGGLASPMDGNKFLQAGKGSYRWRPFAHVTENGLAGNPARSNVDKGEKMLEAAAEAVARLICDPETWALPNDLRLDCTGGVPFRD</sequence>
<dbReference type="PANTHER" id="PTHR35005">
    <property type="entry name" value="3-DEHYDRO-SCYLLO-INOSOSE HYDROLASE"/>
    <property type="match status" value="1"/>
</dbReference>
<dbReference type="Proteomes" id="UP000468591">
    <property type="component" value="Unassembled WGS sequence"/>
</dbReference>
<gene>
    <name evidence="6" type="ORF">GV827_22195</name>
</gene>
<dbReference type="RefSeq" id="WP_164356352.1">
    <property type="nucleotide sequence ID" value="NZ_JAABNT010000036.1"/>
</dbReference>
<proteinExistence type="inferred from homology"/>
<evidence type="ECO:0000256" key="5">
    <source>
        <dbReference type="ARBA" id="ARBA00024029"/>
    </source>
</evidence>
<dbReference type="GO" id="GO:0016811">
    <property type="term" value="F:hydrolase activity, acting on carbon-nitrogen (but not peptide) bonds, in linear amides"/>
    <property type="evidence" value="ECO:0007669"/>
    <property type="project" value="TreeGrafter"/>
</dbReference>